<evidence type="ECO:0000313" key="2">
    <source>
        <dbReference type="EMBL" id="VGO17443.1"/>
    </source>
</evidence>
<reference evidence="2 3" key="1">
    <citation type="submission" date="2019-04" db="EMBL/GenBank/DDBJ databases">
        <authorList>
            <person name="Van Vliet M D."/>
        </authorList>
    </citation>
    <scope>NUCLEOTIDE SEQUENCE [LARGE SCALE GENOMIC DNA]</scope>
    <source>
        <strain evidence="2 3">F1</strain>
    </source>
</reference>
<evidence type="ECO:0000256" key="1">
    <source>
        <dbReference type="SAM" id="MobiDB-lite"/>
    </source>
</evidence>
<evidence type="ECO:0000313" key="3">
    <source>
        <dbReference type="Proteomes" id="UP000366872"/>
    </source>
</evidence>
<sequence>MWGRLSCLPDADWKVRATFCGGAALDCGDGVTALCGWESADGASPSKFNSPSRIPAVLPRRGAAHPDP</sequence>
<dbReference type="AlphaFoldDB" id="A0A6C2UC39"/>
<keyword evidence="3" id="KW-1185">Reference proteome</keyword>
<feature type="region of interest" description="Disordered" evidence="1">
    <location>
        <begin position="42"/>
        <end position="68"/>
    </location>
</feature>
<name>A0A6C2UC39_PONDE</name>
<dbReference type="Proteomes" id="UP000366872">
    <property type="component" value="Unassembled WGS sequence"/>
</dbReference>
<organism evidence="2 3">
    <name type="scientific">Pontiella desulfatans</name>
    <dbReference type="NCBI Taxonomy" id="2750659"/>
    <lineage>
        <taxon>Bacteria</taxon>
        <taxon>Pseudomonadati</taxon>
        <taxon>Kiritimatiellota</taxon>
        <taxon>Kiritimatiellia</taxon>
        <taxon>Kiritimatiellales</taxon>
        <taxon>Pontiellaceae</taxon>
        <taxon>Pontiella</taxon>
    </lineage>
</organism>
<gene>
    <name evidence="2" type="ORF">PDESU_06039</name>
</gene>
<protein>
    <submittedName>
        <fullName evidence="2">Uncharacterized protein</fullName>
    </submittedName>
</protein>
<dbReference type="EMBL" id="CAAHFG010000004">
    <property type="protein sequence ID" value="VGO17443.1"/>
    <property type="molecule type" value="Genomic_DNA"/>
</dbReference>
<accession>A0A6C2UC39</accession>
<proteinExistence type="predicted"/>